<evidence type="ECO:0000256" key="1">
    <source>
        <dbReference type="SAM" id="MobiDB-lite"/>
    </source>
</evidence>
<name>A0A8H8Z298_9PROT</name>
<dbReference type="PROSITE" id="PS01302">
    <property type="entry name" value="UPF0758"/>
    <property type="match status" value="1"/>
</dbReference>
<protein>
    <submittedName>
        <fullName evidence="3">RadC-like JAB domain-containing protein</fullName>
    </submittedName>
</protein>
<gene>
    <name evidence="3" type="ORF">NMYAN_230031</name>
</gene>
<accession>A0A8H8Z298</accession>
<dbReference type="InterPro" id="IPR020891">
    <property type="entry name" value="UPF0758_CS"/>
</dbReference>
<dbReference type="Gene3D" id="3.40.140.10">
    <property type="entry name" value="Cytidine Deaminase, domain 2"/>
    <property type="match status" value="1"/>
</dbReference>
<proteinExistence type="predicted"/>
<dbReference type="AlphaFoldDB" id="A0A8H8Z298"/>
<dbReference type="EMBL" id="CAJNAP010000016">
    <property type="protein sequence ID" value="CAE6506885.1"/>
    <property type="molecule type" value="Genomic_DNA"/>
</dbReference>
<feature type="compositionally biased region" description="Polar residues" evidence="1">
    <location>
        <begin position="1"/>
        <end position="11"/>
    </location>
</feature>
<feature type="region of interest" description="Disordered" evidence="1">
    <location>
        <begin position="374"/>
        <end position="393"/>
    </location>
</feature>
<evidence type="ECO:0000313" key="4">
    <source>
        <dbReference type="Proteomes" id="UP000601736"/>
    </source>
</evidence>
<feature type="domain" description="RadC-like JAB" evidence="2">
    <location>
        <begin position="145"/>
        <end position="193"/>
    </location>
</feature>
<evidence type="ECO:0000259" key="2">
    <source>
        <dbReference type="Pfam" id="PF04002"/>
    </source>
</evidence>
<feature type="region of interest" description="Disordered" evidence="1">
    <location>
        <begin position="1"/>
        <end position="22"/>
    </location>
</feature>
<organism evidence="3 4">
    <name type="scientific">Nitrosomonas nitrosa</name>
    <dbReference type="NCBI Taxonomy" id="52442"/>
    <lineage>
        <taxon>Bacteria</taxon>
        <taxon>Pseudomonadati</taxon>
        <taxon>Pseudomonadota</taxon>
        <taxon>Betaproteobacteria</taxon>
        <taxon>Nitrosomonadales</taxon>
        <taxon>Nitrosomonadaceae</taxon>
        <taxon>Nitrosomonas</taxon>
    </lineage>
</organism>
<dbReference type="Proteomes" id="UP000601736">
    <property type="component" value="Unassembled WGS sequence"/>
</dbReference>
<comment type="caution">
    <text evidence="3">The sequence shown here is derived from an EMBL/GenBank/DDBJ whole genome shotgun (WGS) entry which is preliminary data.</text>
</comment>
<dbReference type="Pfam" id="PF04002">
    <property type="entry name" value="RadC"/>
    <property type="match status" value="1"/>
</dbReference>
<dbReference type="RefSeq" id="WP_204799884.1">
    <property type="nucleotide sequence ID" value="NZ_CAJNAP010000016.1"/>
</dbReference>
<evidence type="ECO:0000313" key="3">
    <source>
        <dbReference type="EMBL" id="CAE6506885.1"/>
    </source>
</evidence>
<dbReference type="InterPro" id="IPR025657">
    <property type="entry name" value="RadC_JAB"/>
</dbReference>
<sequence>MRDNLQTTPVNPSRPDAGDLYDNIETRPATCEAQKETGRNAYIELLESQARWAGGMILGCHFPKDFKEQGGVSLLNQQIESAHELAVMAQILRDPRFETLRIFYTRKTRIIHHTAISSRLPGSVYLEKINGTDHHLGDWVNNTRFRVQADGYWLLHNHPSGNAAASRQDEIFTAQMASLAPSFKGHVIINTNQYSVIDSKLEVNFINWKDDLAGGYQGDAYKQHDCLLEKIATPDDLARIGMALKHKAQYFSLVGANATGAVQSISELPILLLERSPKILLARLQKFARNSGVSSVFAITPDKYFNHPVLLKACETGILRDVIGISANNDNDNRDYRSLRKEGVIATGPNLEISTLYRKSRALITEDDNLHELKNKTSKTNMTIPKNRRGRSR</sequence>
<reference evidence="3" key="1">
    <citation type="submission" date="2021-02" db="EMBL/GenBank/DDBJ databases">
        <authorList>
            <person name="Han P."/>
        </authorList>
    </citation>
    <scope>NUCLEOTIDE SEQUENCE</scope>
    <source>
        <strain evidence="3">Nitrosomonas nitrosa 18-3D</strain>
    </source>
</reference>